<gene>
    <name evidence="1" type="ORF">NUW58_g24</name>
</gene>
<name>A0ACC1PQT7_9PEZI</name>
<sequence length="446" mass="50981">MTDNTNGPDYGYASTSSPTPLSFLGLLELPTELIDTILSYLTPLELVQLSLTWRELFVAHNQYWFLTKYKLWFCDRSLAGQIILARYDGRRGCIEGYQLLATRSRDGSEPWIADPTVHVHYFEPTVKLHLDKPILQFNVDSLENLMRISLSSRETATRPARRFFPEHPMRYSHGADPRFSTFVLAKPLDERDLADHMDEWFPYGLVWPPPTIPAAHRVLGHPADIAGGPTHELISSPRWRPIDRSEVSNLTFRVRQWIELGPPTVGFHIGEEIVTYSTIDPYFYTPTPERPWRGIWVGDYSVHGCEFLLINQPDVQEEGYQEPLVKLESESDEEFHARFLAKKVHRGRLEAIKLTGDPNVPRGEYTFLAEDLGEDGFVGIAQGPPFQGARIVESQGHIAGAGFTNDKYIKSQLILISHDRLAQYWVNFGHISFFERVDIDQFLVPS</sequence>
<organism evidence="1 2">
    <name type="scientific">Xylaria curta</name>
    <dbReference type="NCBI Taxonomy" id="42375"/>
    <lineage>
        <taxon>Eukaryota</taxon>
        <taxon>Fungi</taxon>
        <taxon>Dikarya</taxon>
        <taxon>Ascomycota</taxon>
        <taxon>Pezizomycotina</taxon>
        <taxon>Sordariomycetes</taxon>
        <taxon>Xylariomycetidae</taxon>
        <taxon>Xylariales</taxon>
        <taxon>Xylariaceae</taxon>
        <taxon>Xylaria</taxon>
    </lineage>
</organism>
<evidence type="ECO:0000313" key="2">
    <source>
        <dbReference type="Proteomes" id="UP001143856"/>
    </source>
</evidence>
<accession>A0ACC1PQT7</accession>
<reference evidence="1" key="1">
    <citation type="submission" date="2022-10" db="EMBL/GenBank/DDBJ databases">
        <title>Genome Sequence of Xylaria curta.</title>
        <authorList>
            <person name="Buettner E."/>
        </authorList>
    </citation>
    <scope>NUCLEOTIDE SEQUENCE</scope>
    <source>
        <strain evidence="1">Babe10</strain>
    </source>
</reference>
<evidence type="ECO:0000313" key="1">
    <source>
        <dbReference type="EMBL" id="KAJ2999361.1"/>
    </source>
</evidence>
<dbReference type="Proteomes" id="UP001143856">
    <property type="component" value="Unassembled WGS sequence"/>
</dbReference>
<keyword evidence="2" id="KW-1185">Reference proteome</keyword>
<proteinExistence type="predicted"/>
<comment type="caution">
    <text evidence="1">The sequence shown here is derived from an EMBL/GenBank/DDBJ whole genome shotgun (WGS) entry which is preliminary data.</text>
</comment>
<protein>
    <submittedName>
        <fullName evidence="1">Uncharacterized protein</fullName>
    </submittedName>
</protein>
<dbReference type="EMBL" id="JAPDGR010000002">
    <property type="protein sequence ID" value="KAJ2999361.1"/>
    <property type="molecule type" value="Genomic_DNA"/>
</dbReference>